<evidence type="ECO:0000313" key="2">
    <source>
        <dbReference type="EMBL" id="MBL1078953.1"/>
    </source>
</evidence>
<keyword evidence="3" id="KW-1185">Reference proteome</keyword>
<feature type="transmembrane region" description="Helical" evidence="1">
    <location>
        <begin position="12"/>
        <end position="33"/>
    </location>
</feature>
<keyword evidence="1" id="KW-1133">Transmembrane helix</keyword>
<evidence type="ECO:0000313" key="3">
    <source>
        <dbReference type="Proteomes" id="UP000602198"/>
    </source>
</evidence>
<dbReference type="RefSeq" id="WP_201954814.1">
    <property type="nucleotide sequence ID" value="NZ_JAERRJ010000013.1"/>
</dbReference>
<dbReference type="Proteomes" id="UP000602198">
    <property type="component" value="Unassembled WGS sequence"/>
</dbReference>
<keyword evidence="1" id="KW-0812">Transmembrane</keyword>
<dbReference type="EMBL" id="JAERRJ010000013">
    <property type="protein sequence ID" value="MBL1078953.1"/>
    <property type="molecule type" value="Genomic_DNA"/>
</dbReference>
<accession>A0ABS1MIA4</accession>
<evidence type="ECO:0008006" key="4">
    <source>
        <dbReference type="Google" id="ProtNLM"/>
    </source>
</evidence>
<organism evidence="2 3">
    <name type="scientific">Nocardia acididurans</name>
    <dbReference type="NCBI Taxonomy" id="2802282"/>
    <lineage>
        <taxon>Bacteria</taxon>
        <taxon>Bacillati</taxon>
        <taxon>Actinomycetota</taxon>
        <taxon>Actinomycetes</taxon>
        <taxon>Mycobacteriales</taxon>
        <taxon>Nocardiaceae</taxon>
        <taxon>Nocardia</taxon>
    </lineage>
</organism>
<comment type="caution">
    <text evidence="2">The sequence shown here is derived from an EMBL/GenBank/DDBJ whole genome shotgun (WGS) entry which is preliminary data.</text>
</comment>
<protein>
    <recommendedName>
        <fullName evidence="4">Mce-associated membrane protein</fullName>
    </recommendedName>
</protein>
<gene>
    <name evidence="2" type="ORF">JK358_31570</name>
</gene>
<keyword evidence="1" id="KW-0472">Membrane</keyword>
<name>A0ABS1MIA4_9NOCA</name>
<reference evidence="2 3" key="1">
    <citation type="submission" date="2021-01" db="EMBL/GenBank/DDBJ databases">
        <title>WGS of actinomycetes isolated from Thailand.</title>
        <authorList>
            <person name="Thawai C."/>
        </authorList>
    </citation>
    <scope>NUCLEOTIDE SEQUENCE [LARGE SCALE GENOMIC DNA]</scope>
    <source>
        <strain evidence="2 3">LPG 2</strain>
    </source>
</reference>
<evidence type="ECO:0000256" key="1">
    <source>
        <dbReference type="SAM" id="Phobius"/>
    </source>
</evidence>
<sequence length="204" mass="22028">MNRWKKWSDNGIHVPLLGVAAALLAVATVLGVLSYRNWDLSNRNDALTASVAELRRKEADCTAAIQAGTEFLMASNNFDYRTPEEWTRRMAALTSGPVHDYFANDQVAQANTQLITAGKLQKTSTVADAACADQTDTAVRVIAQITEKTQNFQTPDAVQTTSAVWVEVSRADGAWKTIDSGRGDQALTDDAIVGGTTAPTTQPR</sequence>
<proteinExistence type="predicted"/>